<accession>A0AAD9D288</accession>
<keyword evidence="11" id="KW-0560">Oxidoreductase</keyword>
<dbReference type="SUPFAM" id="SSF52343">
    <property type="entry name" value="Ferredoxin reductase-like, C-terminal NADP-linked domain"/>
    <property type="match status" value="1"/>
</dbReference>
<evidence type="ECO:0000256" key="4">
    <source>
        <dbReference type="ARBA" id="ARBA00012604"/>
    </source>
</evidence>
<dbReference type="GO" id="GO:0050660">
    <property type="term" value="F:flavin adenine dinucleotide binding"/>
    <property type="evidence" value="ECO:0007669"/>
    <property type="project" value="TreeGrafter"/>
</dbReference>
<comment type="cofactor">
    <cofactor evidence="1">
        <name>FMN</name>
        <dbReference type="ChEBI" id="CHEBI:58210"/>
    </cofactor>
</comment>
<keyword evidence="8" id="KW-0274">FAD</keyword>
<evidence type="ECO:0000313" key="16">
    <source>
        <dbReference type="Proteomes" id="UP001182556"/>
    </source>
</evidence>
<dbReference type="Gene3D" id="3.40.50.80">
    <property type="entry name" value="Nucleotide-binding domain of ferredoxin-NADP reductase (FNR) module"/>
    <property type="match status" value="1"/>
</dbReference>
<evidence type="ECO:0000256" key="3">
    <source>
        <dbReference type="ARBA" id="ARBA00004774"/>
    </source>
</evidence>
<keyword evidence="7" id="KW-0288">FMN</keyword>
<dbReference type="FunFam" id="1.20.990.10:FF:000010">
    <property type="entry name" value="Sulfite reductase [NADPH] flavoprotein component"/>
    <property type="match status" value="1"/>
</dbReference>
<dbReference type="Pfam" id="PF00175">
    <property type="entry name" value="NAD_binding_1"/>
    <property type="match status" value="1"/>
</dbReference>
<dbReference type="GO" id="GO:0004783">
    <property type="term" value="F:sulfite reductase (NADPH) activity"/>
    <property type="evidence" value="ECO:0007669"/>
    <property type="project" value="UniProtKB-EC"/>
</dbReference>
<keyword evidence="6" id="KW-0285">Flavoprotein</keyword>
<comment type="cofactor">
    <cofactor evidence="2">
        <name>FAD</name>
        <dbReference type="ChEBI" id="CHEBI:57692"/>
    </cofactor>
</comment>
<evidence type="ECO:0000313" key="15">
    <source>
        <dbReference type="EMBL" id="KAK1923631.1"/>
    </source>
</evidence>
<dbReference type="CDD" id="cd06207">
    <property type="entry name" value="CyPoR_like"/>
    <property type="match status" value="1"/>
</dbReference>
<evidence type="ECO:0000256" key="8">
    <source>
        <dbReference type="ARBA" id="ARBA00022827"/>
    </source>
</evidence>
<dbReference type="PRINTS" id="PR00371">
    <property type="entry name" value="FPNCR"/>
</dbReference>
<dbReference type="SUPFAM" id="SSF53323">
    <property type="entry name" value="Pyruvate-ferredoxin oxidoreductase, PFOR, domain III"/>
    <property type="match status" value="1"/>
</dbReference>
<sequence length="1038" mass="111218">MAPIAITTSLTSPPGVPLKKSQIAAANLDNGVSLDGSSTPYSASSTAVSESGSTHTHAAKVLIEESLPRVPKVGEENYFTHLIASSSPVAGTKAGSTVFGSAIEVIEALAVQHSEAVWVYDDAAAVGFGSRLQSWENKKVFNVQTREGAGLELAGYSTKANGTISVFASTQTLPYLAESLDAIKGSVVIHLASTAPQESLELADSLFAAGVVKTLASVPAPWEVVFSANNAVETASTLYAGADRKVIHVVESTHLGREVSAYTFPAPSAASLDDFEQVNAGATEVYVVPNSAFAASLDVPATAGLIKLNTLEPSPEGLFAALTGAEKKTVHVVGGTKSDADALKNVILGALYSASTSSKAIFPSVKSLVAASPSALFPAPASQGKTVAFYTAPLAPLPQLLAHLFLSSPSLKTRLAAFGSSSTRGLKSILTLSPASAPATPIAVDAQADVTWVSDANVLKSTDVISNTAAGGILVLELPWTEEEVPVKLTRAEITAIKEKNIRVFLLDLDATAPLNPIREQVAFLLLYTGQQRLPAGVRKVLDAFHSGELGRDEVEDAQAALFELEPASWSIPELEEGKTEKTKATWEWDALPTETGLADVADDSTAVRGAWDLAARHLLFREAFAVPEAKTIESTAGPSVTALTPSLAEETFLVTVSENRRLTPATYDRNVFHLELDTSGTGLKYEVGEAIGIHGWNDTQEVLDFINWYGLDPDSLVSFPNPQRAGTIETRTVFQLLQQNVDLFGRPGKAFYAALAKLATSKADAMTLKFISAPEGAELFKRMAEKETVTYADVLYKYRTARPSIEELIGLIPEIKPRHYSIASSNKAVGDKVELLIVTVDWIDSKGSPRFGQCTRYLAALAPGAKVTVSIKPSVMKLPPDDRQPIIMAGLGTGAAPFRAFMQHRAWQRSQGVEVGPLIYYFGSRYRSQEYLYGEDIEAYLASGVISHAGLAFSRDTKEKVYIQHKMKQDGELLSKMLKGTGPEAAYFYLCGPTWPVPDVYEALVSSLTENGGFERQKAEEYIEELKEEERYVLEVY</sequence>
<evidence type="ECO:0000256" key="13">
    <source>
        <dbReference type="ARBA" id="ARBA00059320"/>
    </source>
</evidence>
<dbReference type="Gene3D" id="3.40.920.10">
    <property type="entry name" value="Pyruvate-ferredoxin oxidoreductase, PFOR, domain III"/>
    <property type="match status" value="1"/>
</dbReference>
<keyword evidence="5" id="KW-0813">Transport</keyword>
<feature type="domain" description="FAD-binding FR-type" evidence="14">
    <location>
        <begin position="650"/>
        <end position="881"/>
    </location>
</feature>
<evidence type="ECO:0000259" key="14">
    <source>
        <dbReference type="PROSITE" id="PS51384"/>
    </source>
</evidence>
<organism evidence="15 16">
    <name type="scientific">Papiliotrema laurentii</name>
    <name type="common">Cryptococcus laurentii</name>
    <dbReference type="NCBI Taxonomy" id="5418"/>
    <lineage>
        <taxon>Eukaryota</taxon>
        <taxon>Fungi</taxon>
        <taxon>Dikarya</taxon>
        <taxon>Basidiomycota</taxon>
        <taxon>Agaricomycotina</taxon>
        <taxon>Tremellomycetes</taxon>
        <taxon>Tremellales</taxon>
        <taxon>Rhynchogastremaceae</taxon>
        <taxon>Papiliotrema</taxon>
    </lineage>
</organism>
<gene>
    <name evidence="15" type="ORF">DB88DRAFT_491891</name>
</gene>
<dbReference type="InterPro" id="IPR017938">
    <property type="entry name" value="Riboflavin_synthase-like_b-brl"/>
</dbReference>
<dbReference type="Proteomes" id="UP001182556">
    <property type="component" value="Unassembled WGS sequence"/>
</dbReference>
<proteinExistence type="predicted"/>
<dbReference type="InterPro" id="IPR002869">
    <property type="entry name" value="Pyrv_flavodox_OxRed_cen"/>
</dbReference>
<comment type="function">
    <text evidence="13">This enzyme catalyzes the 6-electron reduction of sulfite to sulfide. This is one of several activities required for the biosynthesis of L-cysteine from sulfate.</text>
</comment>
<comment type="caution">
    <text evidence="15">The sequence shown here is derived from an EMBL/GenBank/DDBJ whole genome shotgun (WGS) entry which is preliminary data.</text>
</comment>
<dbReference type="InterPro" id="IPR001709">
    <property type="entry name" value="Flavoprot_Pyr_Nucl_cyt_Rdtase"/>
</dbReference>
<evidence type="ECO:0000256" key="7">
    <source>
        <dbReference type="ARBA" id="ARBA00022643"/>
    </source>
</evidence>
<keyword evidence="9" id="KW-0521">NADP</keyword>
<keyword evidence="16" id="KW-1185">Reference proteome</keyword>
<dbReference type="GO" id="GO:0005829">
    <property type="term" value="C:cytosol"/>
    <property type="evidence" value="ECO:0007669"/>
    <property type="project" value="TreeGrafter"/>
</dbReference>
<dbReference type="PANTHER" id="PTHR19384:SF109">
    <property type="entry name" value="SULFITE REDUCTASE [NADPH] FLAVOPROTEIN COMPONENT"/>
    <property type="match status" value="1"/>
</dbReference>
<dbReference type="InterPro" id="IPR017927">
    <property type="entry name" value="FAD-bd_FR_type"/>
</dbReference>
<evidence type="ECO:0000256" key="5">
    <source>
        <dbReference type="ARBA" id="ARBA00022448"/>
    </source>
</evidence>
<dbReference type="Gene3D" id="1.20.990.10">
    <property type="entry name" value="NADPH-cytochrome p450 Reductase, Chain A, domain 3"/>
    <property type="match status" value="1"/>
</dbReference>
<reference evidence="15" key="1">
    <citation type="submission" date="2023-02" db="EMBL/GenBank/DDBJ databases">
        <title>Identification and recombinant expression of a fungal hydrolase from Papiliotrema laurentii that hydrolyzes apple cutin and clears colloidal polyester polyurethane.</title>
        <authorList>
            <consortium name="DOE Joint Genome Institute"/>
            <person name="Roman V.A."/>
            <person name="Bojanowski C."/>
            <person name="Crable B.R."/>
            <person name="Wagner D.N."/>
            <person name="Hung C.S."/>
            <person name="Nadeau L.J."/>
            <person name="Schratz L."/>
            <person name="Haridas S."/>
            <person name="Pangilinan J."/>
            <person name="Lipzen A."/>
            <person name="Na H."/>
            <person name="Yan M."/>
            <person name="Ng V."/>
            <person name="Grigoriev I.V."/>
            <person name="Spatafora J.W."/>
            <person name="Barlow D."/>
            <person name="Biffinger J."/>
            <person name="Kelley-Loughnane N."/>
            <person name="Varaljay V.A."/>
            <person name="Crookes-Goodson W.J."/>
        </authorList>
    </citation>
    <scope>NUCLEOTIDE SEQUENCE</scope>
    <source>
        <strain evidence="15">5307AH</strain>
    </source>
</reference>
<dbReference type="EMBL" id="JAODAN010000006">
    <property type="protein sequence ID" value="KAK1923631.1"/>
    <property type="molecule type" value="Genomic_DNA"/>
</dbReference>
<evidence type="ECO:0000256" key="6">
    <source>
        <dbReference type="ARBA" id="ARBA00022630"/>
    </source>
</evidence>
<dbReference type="FunFam" id="3.40.50.80:FF:000033">
    <property type="entry name" value="Sulfite reductase (NADPH) flavoprotein alpha-component"/>
    <property type="match status" value="1"/>
</dbReference>
<comment type="catalytic activity">
    <reaction evidence="12">
        <text>hydrogen sulfide + 3 NADP(+) + 3 H2O = sulfite + 3 NADPH + 4 H(+)</text>
        <dbReference type="Rhea" id="RHEA:13801"/>
        <dbReference type="ChEBI" id="CHEBI:15377"/>
        <dbReference type="ChEBI" id="CHEBI:15378"/>
        <dbReference type="ChEBI" id="CHEBI:17359"/>
        <dbReference type="ChEBI" id="CHEBI:29919"/>
        <dbReference type="ChEBI" id="CHEBI:57783"/>
        <dbReference type="ChEBI" id="CHEBI:58349"/>
        <dbReference type="EC" id="1.8.1.2"/>
    </reaction>
</comment>
<dbReference type="GO" id="GO:0010181">
    <property type="term" value="F:FMN binding"/>
    <property type="evidence" value="ECO:0007669"/>
    <property type="project" value="TreeGrafter"/>
</dbReference>
<evidence type="ECO:0000256" key="12">
    <source>
        <dbReference type="ARBA" id="ARBA00052219"/>
    </source>
</evidence>
<dbReference type="Pfam" id="PF00667">
    <property type="entry name" value="FAD_binding_1"/>
    <property type="match status" value="1"/>
</dbReference>
<evidence type="ECO:0000256" key="2">
    <source>
        <dbReference type="ARBA" id="ARBA00001974"/>
    </source>
</evidence>
<evidence type="ECO:0000256" key="11">
    <source>
        <dbReference type="ARBA" id="ARBA00023002"/>
    </source>
</evidence>
<dbReference type="AlphaFoldDB" id="A0AAD9D288"/>
<protein>
    <recommendedName>
        <fullName evidence="4">assimilatory sulfite reductase (NADPH)</fullName>
        <ecNumber evidence="4">1.8.1.2</ecNumber>
    </recommendedName>
</protein>
<dbReference type="SUPFAM" id="SSF63380">
    <property type="entry name" value="Riboflavin synthase domain-like"/>
    <property type="match status" value="1"/>
</dbReference>
<evidence type="ECO:0000256" key="10">
    <source>
        <dbReference type="ARBA" id="ARBA00022982"/>
    </source>
</evidence>
<dbReference type="InterPro" id="IPR039261">
    <property type="entry name" value="FNR_nucleotide-bd"/>
</dbReference>
<dbReference type="InterPro" id="IPR003097">
    <property type="entry name" value="CysJ-like_FAD-binding"/>
</dbReference>
<evidence type="ECO:0000256" key="9">
    <source>
        <dbReference type="ARBA" id="ARBA00022857"/>
    </source>
</evidence>
<dbReference type="Gene3D" id="2.40.30.10">
    <property type="entry name" value="Translation factors"/>
    <property type="match status" value="1"/>
</dbReference>
<name>A0AAD9D288_PAPLA</name>
<evidence type="ECO:0000256" key="1">
    <source>
        <dbReference type="ARBA" id="ARBA00001917"/>
    </source>
</evidence>
<dbReference type="EC" id="1.8.1.2" evidence="4"/>
<keyword evidence="10" id="KW-0249">Electron transport</keyword>
<dbReference type="PROSITE" id="PS51384">
    <property type="entry name" value="FAD_FR"/>
    <property type="match status" value="1"/>
</dbReference>
<dbReference type="PANTHER" id="PTHR19384">
    <property type="entry name" value="NITRIC OXIDE SYNTHASE-RELATED"/>
    <property type="match status" value="1"/>
</dbReference>
<dbReference type="InterPro" id="IPR001433">
    <property type="entry name" value="OxRdtase_FAD/NAD-bd"/>
</dbReference>
<dbReference type="InterPro" id="IPR023173">
    <property type="entry name" value="NADPH_Cyt_P450_Rdtase_alpha"/>
</dbReference>
<comment type="pathway">
    <text evidence="3">Sulfur metabolism; hydrogen sulfide biosynthesis; hydrogen sulfide from sulfite (NADPH route): step 1/1.</text>
</comment>